<feature type="repeat" description="Filamin" evidence="2">
    <location>
        <begin position="218"/>
        <end position="326"/>
    </location>
</feature>
<dbReference type="PANTHER" id="PTHR38537:SF8">
    <property type="entry name" value="FILAMIN-A"/>
    <property type="match status" value="1"/>
</dbReference>
<keyword evidence="4" id="KW-1185">Reference proteome</keyword>
<dbReference type="GO" id="GO:0030036">
    <property type="term" value="P:actin cytoskeleton organization"/>
    <property type="evidence" value="ECO:0007669"/>
    <property type="project" value="InterPro"/>
</dbReference>
<organism evidence="3 4">
    <name type="scientific">Genlisea aurea</name>
    <dbReference type="NCBI Taxonomy" id="192259"/>
    <lineage>
        <taxon>Eukaryota</taxon>
        <taxon>Viridiplantae</taxon>
        <taxon>Streptophyta</taxon>
        <taxon>Embryophyta</taxon>
        <taxon>Tracheophyta</taxon>
        <taxon>Spermatophyta</taxon>
        <taxon>Magnoliopsida</taxon>
        <taxon>eudicotyledons</taxon>
        <taxon>Gunneridae</taxon>
        <taxon>Pentapetalae</taxon>
        <taxon>asterids</taxon>
        <taxon>lamiids</taxon>
        <taxon>Lamiales</taxon>
        <taxon>Lentibulariaceae</taxon>
        <taxon>Genlisea</taxon>
    </lineage>
</organism>
<dbReference type="PANTHER" id="PTHR38537">
    <property type="entry name" value="JITTERBUG, ISOFORM N"/>
    <property type="match status" value="1"/>
</dbReference>
<accession>S8BTL7</accession>
<dbReference type="Proteomes" id="UP000015453">
    <property type="component" value="Unassembled WGS sequence"/>
</dbReference>
<dbReference type="GO" id="GO:0051015">
    <property type="term" value="F:actin filament binding"/>
    <property type="evidence" value="ECO:0007669"/>
    <property type="project" value="InterPro"/>
</dbReference>
<comment type="caution">
    <text evidence="3">The sequence shown here is derived from an EMBL/GenBank/DDBJ whole genome shotgun (WGS) entry which is preliminary data.</text>
</comment>
<dbReference type="EMBL" id="AUSU01009721">
    <property type="protein sequence ID" value="EPS57905.1"/>
    <property type="molecule type" value="Genomic_DNA"/>
</dbReference>
<dbReference type="InterPro" id="IPR017868">
    <property type="entry name" value="Filamin/ABP280_repeat-like"/>
</dbReference>
<name>S8BTL7_9LAMI</name>
<dbReference type="InterPro" id="IPR014756">
    <property type="entry name" value="Ig_E-set"/>
</dbReference>
<feature type="repeat" description="Filamin" evidence="2">
    <location>
        <begin position="110"/>
        <end position="221"/>
    </location>
</feature>
<dbReference type="OrthoDB" id="5334309at2759"/>
<keyword evidence="1" id="KW-0677">Repeat</keyword>
<evidence type="ECO:0000256" key="2">
    <source>
        <dbReference type="PROSITE-ProRule" id="PRU00087"/>
    </source>
</evidence>
<sequence>GKLDIQRCVAEWNVETKYFQLSSLMEGFINQHDLYLNRVPGFYDFDVQVVERGSNLSLPVSDLVLGEVSATGILSFSLTLYEPGNFTLLISDREKRNLVSGTPFDFTVYVGYCDGEMSIVNGSGLNDSVAGEAAVVYVFLKDAYLYPSPVELESLKLEVEHESGRTIDHYSIIIIQVNLQRRQRGSDFAVVYVPEKSGSYEIRVFCGNVLLSPTHPFHKKVTPGEVNLSLSGVVDFDGRVAKLTENDVTVRLQDSFLNPVPKQQAKLELAIGSVNGSGSVVSSSSFSDNHDGSYTATYAAEEVGTYEVCASYGGHGFSPCPFGVNVYRGEYFPKAYNDAISVWEDESVAFDVLENDYFGGTSNASIVEYSK</sequence>
<feature type="non-terminal residue" evidence="3">
    <location>
        <position position="1"/>
    </location>
</feature>
<dbReference type="AlphaFoldDB" id="S8BTL7"/>
<gene>
    <name evidence="3" type="ORF">M569_16912</name>
</gene>
<dbReference type="InterPro" id="IPR013783">
    <property type="entry name" value="Ig-like_fold"/>
</dbReference>
<evidence type="ECO:0000313" key="3">
    <source>
        <dbReference type="EMBL" id="EPS57905.1"/>
    </source>
</evidence>
<evidence type="ECO:0000256" key="1">
    <source>
        <dbReference type="ARBA" id="ARBA00022737"/>
    </source>
</evidence>
<reference evidence="3 4" key="1">
    <citation type="journal article" date="2013" name="BMC Genomics">
        <title>The miniature genome of a carnivorous plant Genlisea aurea contains a low number of genes and short non-coding sequences.</title>
        <authorList>
            <person name="Leushkin E.V."/>
            <person name="Sutormin R.A."/>
            <person name="Nabieva E.R."/>
            <person name="Penin A.A."/>
            <person name="Kondrashov A.S."/>
            <person name="Logacheva M.D."/>
        </authorList>
    </citation>
    <scope>NUCLEOTIDE SEQUENCE [LARGE SCALE GENOMIC DNA]</scope>
</reference>
<dbReference type="GO" id="GO:0048235">
    <property type="term" value="P:pollen sperm cell differentiation"/>
    <property type="evidence" value="ECO:0007669"/>
    <property type="project" value="TreeGrafter"/>
</dbReference>
<dbReference type="InterPro" id="IPR044801">
    <property type="entry name" value="Filamin"/>
</dbReference>
<protein>
    <submittedName>
        <fullName evidence="3">Uncharacterized protein</fullName>
    </submittedName>
</protein>
<dbReference type="Gene3D" id="2.60.40.10">
    <property type="entry name" value="Immunoglobulins"/>
    <property type="match status" value="2"/>
</dbReference>
<dbReference type="PROSITE" id="PS50194">
    <property type="entry name" value="FILAMIN_REPEAT"/>
    <property type="match status" value="2"/>
</dbReference>
<proteinExistence type="predicted"/>
<dbReference type="Pfam" id="PF00630">
    <property type="entry name" value="Filamin"/>
    <property type="match status" value="1"/>
</dbReference>
<evidence type="ECO:0000313" key="4">
    <source>
        <dbReference type="Proteomes" id="UP000015453"/>
    </source>
</evidence>
<feature type="non-terminal residue" evidence="3">
    <location>
        <position position="371"/>
    </location>
</feature>
<dbReference type="SUPFAM" id="SSF81296">
    <property type="entry name" value="E set domains"/>
    <property type="match status" value="2"/>
</dbReference>